<dbReference type="AlphaFoldDB" id="A0A084T1D4"/>
<reference evidence="1 2" key="1">
    <citation type="submission" date="2014-07" db="EMBL/GenBank/DDBJ databases">
        <title>Draft Genome Sequence of Gephyronic Acid Producer, Cystobacter violaceus Strain Cb vi76.</title>
        <authorList>
            <person name="Stevens D.C."/>
            <person name="Young J."/>
            <person name="Carmichael R."/>
            <person name="Tan J."/>
            <person name="Taylor R.E."/>
        </authorList>
    </citation>
    <scope>NUCLEOTIDE SEQUENCE [LARGE SCALE GENOMIC DNA]</scope>
    <source>
        <strain evidence="1 2">Cb vi76</strain>
    </source>
</reference>
<dbReference type="PROSITE" id="PS51257">
    <property type="entry name" value="PROKAR_LIPOPROTEIN"/>
    <property type="match status" value="1"/>
</dbReference>
<evidence type="ECO:0008006" key="3">
    <source>
        <dbReference type="Google" id="ProtNLM"/>
    </source>
</evidence>
<comment type="caution">
    <text evidence="1">The sequence shown here is derived from an EMBL/GenBank/DDBJ whole genome shotgun (WGS) entry which is preliminary data.</text>
</comment>
<evidence type="ECO:0000313" key="1">
    <source>
        <dbReference type="EMBL" id="KFA94519.1"/>
    </source>
</evidence>
<evidence type="ECO:0000313" key="2">
    <source>
        <dbReference type="Proteomes" id="UP000028547"/>
    </source>
</evidence>
<sequence length="640" mass="68243">MRVLSLTLPLLLLLLGGCGGCDKKPPAGPGAPELAKLIQLQGQVMVKQDAASRPGRVDEPLYPGETVVTGPGSTARVRYINGVEVEVAENSRFRVNGAPGALTLELEEGRIVSTAPKAGGNGLTVTGRFGRAELVTASEMVFDLREEDPKLTLQYGDIRVIDPRGQPIQVVAGEELALSLGKPRQAPLAVVAEEIVFTLKPQGGKARVRGAQDTAFADVAPDQSQELGRGAAFEIPANASARLSSRSLQVSLAGDTAGTLQEASRRGDQSSYTLQLSRGKARLLFGTGKQSLKLTDARGEIELKVSEQSTLSISNPEAGATVTVLAGQAELVADGKTTLLKAGEGVRRASESPQAEQASAPLLVLPPDAKGARVFTDGPGEAGIQVPSASGAPLRVEVAEESSFREPLLAGRAGADPVRVESPARGELHWRFLGEDGNVRAQGSARFQPDRGRSALADSNPRAEVLETGLKATIYFQSAVPSLHFSFEPRPGARSYQLRVYRAADVQKPLLQRVTNQNQYSLEPGTLGEGRYLWYVAALGPGGDELAGGRMNKLELVYDNERRGLALSRPRPGERVGREGVPVEGVVPRSSRLFLNGQAMKLDAKGRFSQRLAPTETLVFRLVSGQDEAYWIRTLRKARP</sequence>
<dbReference type="RefSeq" id="WP_043389487.1">
    <property type="nucleotide sequence ID" value="NZ_JPMI01000010.1"/>
</dbReference>
<gene>
    <name evidence="1" type="ORF">Q664_02500</name>
</gene>
<dbReference type="Proteomes" id="UP000028547">
    <property type="component" value="Unassembled WGS sequence"/>
</dbReference>
<dbReference type="EMBL" id="JPMI01000010">
    <property type="protein sequence ID" value="KFA94519.1"/>
    <property type="molecule type" value="Genomic_DNA"/>
</dbReference>
<name>A0A084T1D4_9BACT</name>
<accession>A0A084T1D4</accession>
<protein>
    <recommendedName>
        <fullName evidence="3">FecR protein domain-containing protein</fullName>
    </recommendedName>
</protein>
<proteinExistence type="predicted"/>
<organism evidence="1 2">
    <name type="scientific">Archangium violaceum Cb vi76</name>
    <dbReference type="NCBI Taxonomy" id="1406225"/>
    <lineage>
        <taxon>Bacteria</taxon>
        <taxon>Pseudomonadati</taxon>
        <taxon>Myxococcota</taxon>
        <taxon>Myxococcia</taxon>
        <taxon>Myxococcales</taxon>
        <taxon>Cystobacterineae</taxon>
        <taxon>Archangiaceae</taxon>
        <taxon>Archangium</taxon>
    </lineage>
</organism>